<proteinExistence type="predicted"/>
<dbReference type="RefSeq" id="WP_007905599.1">
    <property type="nucleotide sequence ID" value="NZ_ADVG01000001.1"/>
</dbReference>
<comment type="caution">
    <text evidence="1">The sequence shown here is derived from an EMBL/GenBank/DDBJ whole genome shotgun (WGS) entry which is preliminary data.</text>
</comment>
<evidence type="ECO:0000313" key="2">
    <source>
        <dbReference type="Proteomes" id="UP000004508"/>
    </source>
</evidence>
<keyword evidence="2" id="KW-1185">Reference proteome</keyword>
<name>D6TIC3_KTERA</name>
<evidence type="ECO:0000313" key="1">
    <source>
        <dbReference type="EMBL" id="EFH89180.1"/>
    </source>
</evidence>
<dbReference type="AlphaFoldDB" id="D6TIC3"/>
<accession>D6TIC3</accession>
<gene>
    <name evidence="1" type="ORF">Krac_10722</name>
</gene>
<sequence length="110" mass="13163">MTELNKEQALHRYIELSERRYAEFEQLPDFQRRVARGDYEFFSSVDVELDELQQEAQRNGFLLDAGWDGNKLVYTIEQMTPEEHEAYLAEEQEQALEDLKWRYSEGLLEP</sequence>
<dbReference type="EMBL" id="ADVG01000001">
    <property type="protein sequence ID" value="EFH89180.1"/>
    <property type="molecule type" value="Genomic_DNA"/>
</dbReference>
<organism evidence="1 2">
    <name type="scientific">Ktedonobacter racemifer DSM 44963</name>
    <dbReference type="NCBI Taxonomy" id="485913"/>
    <lineage>
        <taxon>Bacteria</taxon>
        <taxon>Bacillati</taxon>
        <taxon>Chloroflexota</taxon>
        <taxon>Ktedonobacteria</taxon>
        <taxon>Ktedonobacterales</taxon>
        <taxon>Ktedonobacteraceae</taxon>
        <taxon>Ktedonobacter</taxon>
    </lineage>
</organism>
<dbReference type="Proteomes" id="UP000004508">
    <property type="component" value="Unassembled WGS sequence"/>
</dbReference>
<dbReference type="InParanoid" id="D6TIC3"/>
<protein>
    <submittedName>
        <fullName evidence="1">Uncharacterized protein</fullName>
    </submittedName>
</protein>
<reference evidence="1 2" key="1">
    <citation type="journal article" date="2011" name="Stand. Genomic Sci.">
        <title>Non-contiguous finished genome sequence and contextual data of the filamentous soil bacterium Ktedonobacter racemifer type strain (SOSP1-21).</title>
        <authorList>
            <person name="Chang Y.J."/>
            <person name="Land M."/>
            <person name="Hauser L."/>
            <person name="Chertkov O."/>
            <person name="Del Rio T.G."/>
            <person name="Nolan M."/>
            <person name="Copeland A."/>
            <person name="Tice H."/>
            <person name="Cheng J.F."/>
            <person name="Lucas S."/>
            <person name="Han C."/>
            <person name="Goodwin L."/>
            <person name="Pitluck S."/>
            <person name="Ivanova N."/>
            <person name="Ovchinikova G."/>
            <person name="Pati A."/>
            <person name="Chen A."/>
            <person name="Palaniappan K."/>
            <person name="Mavromatis K."/>
            <person name="Liolios K."/>
            <person name="Brettin T."/>
            <person name="Fiebig A."/>
            <person name="Rohde M."/>
            <person name="Abt B."/>
            <person name="Goker M."/>
            <person name="Detter J.C."/>
            <person name="Woyke T."/>
            <person name="Bristow J."/>
            <person name="Eisen J.A."/>
            <person name="Markowitz V."/>
            <person name="Hugenholtz P."/>
            <person name="Kyrpides N.C."/>
            <person name="Klenk H.P."/>
            <person name="Lapidus A."/>
        </authorList>
    </citation>
    <scope>NUCLEOTIDE SEQUENCE [LARGE SCALE GENOMIC DNA]</scope>
    <source>
        <strain evidence="2">DSM 44963</strain>
    </source>
</reference>